<keyword evidence="1" id="KW-1133">Transmembrane helix</keyword>
<accession>A0A6L2K3C6</accession>
<keyword evidence="1" id="KW-0812">Transmembrane</keyword>
<dbReference type="EMBL" id="BKCJ010001687">
    <property type="protein sequence ID" value="GEU43282.1"/>
    <property type="molecule type" value="Genomic_DNA"/>
</dbReference>
<feature type="transmembrane region" description="Helical" evidence="1">
    <location>
        <begin position="125"/>
        <end position="155"/>
    </location>
</feature>
<evidence type="ECO:0000313" key="2">
    <source>
        <dbReference type="EMBL" id="GEU43282.1"/>
    </source>
</evidence>
<keyword evidence="1" id="KW-0472">Membrane</keyword>
<protein>
    <submittedName>
        <fullName evidence="2">Uncharacterized protein</fullName>
    </submittedName>
</protein>
<gene>
    <name evidence="2" type="ORF">Tci_015260</name>
</gene>
<sequence length="259" mass="27486">MDYEVAPQSGIPLRCDFEGVTDWYQSTCYRELGARATGAALGIKSIWNSTWRTGGRPGKSLGKTSRNPLTTTLGHMIHLVASTKLDSARSYVMHGAFLTQGKASIIPTVFSWGGSISLEGFLPSILLLAVIIVAVAIVVMVILVVVDVIIGLIIIGGEGDLVGLFYSNRLGVYIPPGQGVIGREKVEEDDRPQACFLGGKLSSGWKKSQELSDGDNIGDGGKIVGGAIGACGQKASEAKRSLVKSFEGSREVFPDEARK</sequence>
<dbReference type="AlphaFoldDB" id="A0A6L2K3C6"/>
<proteinExistence type="predicted"/>
<evidence type="ECO:0000256" key="1">
    <source>
        <dbReference type="SAM" id="Phobius"/>
    </source>
</evidence>
<comment type="caution">
    <text evidence="2">The sequence shown here is derived from an EMBL/GenBank/DDBJ whole genome shotgun (WGS) entry which is preliminary data.</text>
</comment>
<organism evidence="2">
    <name type="scientific">Tanacetum cinerariifolium</name>
    <name type="common">Dalmatian daisy</name>
    <name type="synonym">Chrysanthemum cinerariifolium</name>
    <dbReference type="NCBI Taxonomy" id="118510"/>
    <lineage>
        <taxon>Eukaryota</taxon>
        <taxon>Viridiplantae</taxon>
        <taxon>Streptophyta</taxon>
        <taxon>Embryophyta</taxon>
        <taxon>Tracheophyta</taxon>
        <taxon>Spermatophyta</taxon>
        <taxon>Magnoliopsida</taxon>
        <taxon>eudicotyledons</taxon>
        <taxon>Gunneridae</taxon>
        <taxon>Pentapetalae</taxon>
        <taxon>asterids</taxon>
        <taxon>campanulids</taxon>
        <taxon>Asterales</taxon>
        <taxon>Asteraceae</taxon>
        <taxon>Asteroideae</taxon>
        <taxon>Anthemideae</taxon>
        <taxon>Anthemidinae</taxon>
        <taxon>Tanacetum</taxon>
    </lineage>
</organism>
<name>A0A6L2K3C6_TANCI</name>
<reference evidence="2" key="1">
    <citation type="journal article" date="2019" name="Sci. Rep.">
        <title>Draft genome of Tanacetum cinerariifolium, the natural source of mosquito coil.</title>
        <authorList>
            <person name="Yamashiro T."/>
            <person name="Shiraishi A."/>
            <person name="Satake H."/>
            <person name="Nakayama K."/>
        </authorList>
    </citation>
    <scope>NUCLEOTIDE SEQUENCE</scope>
</reference>